<evidence type="ECO:0008006" key="2">
    <source>
        <dbReference type="Google" id="ProtNLM"/>
    </source>
</evidence>
<protein>
    <recommendedName>
        <fullName evidence="2">Lantibiotic cytolysin</fullName>
    </recommendedName>
</protein>
<name>A0A0M0KEJ3_ALKHA</name>
<accession>A0A0M0KEJ3</accession>
<accession>A0A4Y7WTC6</accession>
<reference evidence="1" key="1">
    <citation type="submission" date="2015-08" db="EMBL/GenBank/DDBJ databases">
        <title>Complete DNA Sequence of Pseudomonas syringae pv. actinidiae, the Causal Agent of Kiwifruit Canker Disease.</title>
        <authorList>
            <person name="Rikkerink E.H.A."/>
            <person name="Fineran P.C."/>
        </authorList>
    </citation>
    <scope>NUCLEOTIDE SEQUENCE</scope>
    <source>
        <strain evidence="1">DSM 13666</strain>
    </source>
</reference>
<evidence type="ECO:0000313" key="1">
    <source>
        <dbReference type="EMBL" id="KOO36967.1"/>
    </source>
</evidence>
<gene>
    <name evidence="1" type="ORF">AMD02_16420</name>
</gene>
<dbReference type="InterPro" id="IPR027632">
    <property type="entry name" value="Lant_2_A2"/>
</dbReference>
<dbReference type="NCBIfam" id="TIGR03893">
    <property type="entry name" value="lant_SP_1948"/>
    <property type="match status" value="1"/>
</dbReference>
<sequence length="65" mass="6985">MVNSKDLRNPEFRKAQGLQFVDEVNEKELSSLAGSGDVHAQTTWPCATVGVSVALCPTTKCTSQC</sequence>
<organism evidence="1">
    <name type="scientific">Halalkalibacterium halodurans</name>
    <name type="common">Bacillus halodurans</name>
    <dbReference type="NCBI Taxonomy" id="86665"/>
    <lineage>
        <taxon>Bacteria</taxon>
        <taxon>Bacillati</taxon>
        <taxon>Bacillota</taxon>
        <taxon>Bacilli</taxon>
        <taxon>Bacillales</taxon>
        <taxon>Bacillaceae</taxon>
        <taxon>Halalkalibacterium (ex Joshi et al. 2022)</taxon>
    </lineage>
</organism>
<dbReference type="PATRIC" id="fig|136160.3.peg.4236"/>
<comment type="caution">
    <text evidence="1">The sequence shown here is derived from an EMBL/GenBank/DDBJ whole genome shotgun (WGS) entry which is preliminary data.</text>
</comment>
<dbReference type="RefSeq" id="WP_010896631.1">
    <property type="nucleotide sequence ID" value="NZ_CP040441.1"/>
</dbReference>
<dbReference type="AlphaFoldDB" id="A0A0M0KEJ3"/>
<dbReference type="GO" id="GO:0050830">
    <property type="term" value="P:defense response to Gram-positive bacterium"/>
    <property type="evidence" value="ECO:0007669"/>
    <property type="project" value="InterPro"/>
</dbReference>
<dbReference type="EMBL" id="LILD01000003">
    <property type="protein sequence ID" value="KOO36967.1"/>
    <property type="molecule type" value="Genomic_DNA"/>
</dbReference>
<dbReference type="NCBIfam" id="NF038161">
    <property type="entry name" value="lant_II_LchA2"/>
    <property type="match status" value="1"/>
</dbReference>
<proteinExistence type="predicted"/>
<dbReference type="GeneID" id="99614152"/>